<dbReference type="KEGG" id="ahel:Q31a_32820"/>
<dbReference type="RefSeq" id="WP_197355295.1">
    <property type="nucleotide sequence ID" value="NZ_CP036298.1"/>
</dbReference>
<dbReference type="Pfam" id="PF00550">
    <property type="entry name" value="PP-binding"/>
    <property type="match status" value="1"/>
</dbReference>
<dbReference type="InterPro" id="IPR009081">
    <property type="entry name" value="PP-bd_ACP"/>
</dbReference>
<dbReference type="Proteomes" id="UP000318017">
    <property type="component" value="Chromosome"/>
</dbReference>
<gene>
    <name evidence="2" type="primary">acpP_3</name>
    <name evidence="2" type="ORF">Q31a_32820</name>
</gene>
<proteinExistence type="predicted"/>
<sequence>MDSIEDKLRERLAEKFGGSPQLTDGLAFLGVDSIGMAELTVELEKEFNIQIQDDIVDVETVQELADYIRARGAT</sequence>
<organism evidence="2 3">
    <name type="scientific">Aureliella helgolandensis</name>
    <dbReference type="NCBI Taxonomy" id="2527968"/>
    <lineage>
        <taxon>Bacteria</taxon>
        <taxon>Pseudomonadati</taxon>
        <taxon>Planctomycetota</taxon>
        <taxon>Planctomycetia</taxon>
        <taxon>Pirellulales</taxon>
        <taxon>Pirellulaceae</taxon>
        <taxon>Aureliella</taxon>
    </lineage>
</organism>
<dbReference type="Gene3D" id="1.10.1200.10">
    <property type="entry name" value="ACP-like"/>
    <property type="match status" value="1"/>
</dbReference>
<dbReference type="AlphaFoldDB" id="A0A518G8Q3"/>
<dbReference type="InterPro" id="IPR036736">
    <property type="entry name" value="ACP-like_sf"/>
</dbReference>
<evidence type="ECO:0000313" key="3">
    <source>
        <dbReference type="Proteomes" id="UP000318017"/>
    </source>
</evidence>
<dbReference type="PROSITE" id="PS50075">
    <property type="entry name" value="CARRIER"/>
    <property type="match status" value="1"/>
</dbReference>
<accession>A0A518G8Q3</accession>
<dbReference type="SUPFAM" id="SSF47336">
    <property type="entry name" value="ACP-like"/>
    <property type="match status" value="1"/>
</dbReference>
<evidence type="ECO:0000313" key="2">
    <source>
        <dbReference type="EMBL" id="QDV24960.1"/>
    </source>
</evidence>
<evidence type="ECO:0000259" key="1">
    <source>
        <dbReference type="PROSITE" id="PS50075"/>
    </source>
</evidence>
<protein>
    <submittedName>
        <fullName evidence="2">Acyl carrier protein</fullName>
    </submittedName>
</protein>
<feature type="domain" description="Carrier" evidence="1">
    <location>
        <begin position="1"/>
        <end position="72"/>
    </location>
</feature>
<name>A0A518G8Q3_9BACT</name>
<dbReference type="EMBL" id="CP036298">
    <property type="protein sequence ID" value="QDV24960.1"/>
    <property type="molecule type" value="Genomic_DNA"/>
</dbReference>
<keyword evidence="3" id="KW-1185">Reference proteome</keyword>
<reference evidence="2 3" key="1">
    <citation type="submission" date="2019-02" db="EMBL/GenBank/DDBJ databases">
        <title>Deep-cultivation of Planctomycetes and their phenomic and genomic characterization uncovers novel biology.</title>
        <authorList>
            <person name="Wiegand S."/>
            <person name="Jogler M."/>
            <person name="Boedeker C."/>
            <person name="Pinto D."/>
            <person name="Vollmers J."/>
            <person name="Rivas-Marin E."/>
            <person name="Kohn T."/>
            <person name="Peeters S.H."/>
            <person name="Heuer A."/>
            <person name="Rast P."/>
            <person name="Oberbeckmann S."/>
            <person name="Bunk B."/>
            <person name="Jeske O."/>
            <person name="Meyerdierks A."/>
            <person name="Storesund J.E."/>
            <person name="Kallscheuer N."/>
            <person name="Luecker S."/>
            <person name="Lage O.M."/>
            <person name="Pohl T."/>
            <person name="Merkel B.J."/>
            <person name="Hornburger P."/>
            <person name="Mueller R.-W."/>
            <person name="Bruemmer F."/>
            <person name="Labrenz M."/>
            <person name="Spormann A.M."/>
            <person name="Op den Camp H."/>
            <person name="Overmann J."/>
            <person name="Amann R."/>
            <person name="Jetten M.S.M."/>
            <person name="Mascher T."/>
            <person name="Medema M.H."/>
            <person name="Devos D.P."/>
            <person name="Kaster A.-K."/>
            <person name="Ovreas L."/>
            <person name="Rohde M."/>
            <person name="Galperin M.Y."/>
            <person name="Jogler C."/>
        </authorList>
    </citation>
    <scope>NUCLEOTIDE SEQUENCE [LARGE SCALE GENOMIC DNA]</scope>
    <source>
        <strain evidence="2 3">Q31a</strain>
    </source>
</reference>